<dbReference type="EMBL" id="BSTK01000019">
    <property type="protein sequence ID" value="GLY91174.1"/>
    <property type="molecule type" value="Genomic_DNA"/>
</dbReference>
<dbReference type="GO" id="GO:0008080">
    <property type="term" value="F:N-acetyltransferase activity"/>
    <property type="evidence" value="ECO:0007669"/>
    <property type="project" value="InterPro"/>
</dbReference>
<organism evidence="6 9">
    <name type="scientific">Actinoallomurus iriomotensis</name>
    <dbReference type="NCBI Taxonomy" id="478107"/>
    <lineage>
        <taxon>Bacteria</taxon>
        <taxon>Bacillati</taxon>
        <taxon>Actinomycetota</taxon>
        <taxon>Actinomycetes</taxon>
        <taxon>Streptosporangiales</taxon>
        <taxon>Thermomonosporaceae</taxon>
        <taxon>Actinoallomurus</taxon>
    </lineage>
</organism>
<keyword evidence="4" id="KW-0012">Acyltransferase</keyword>
<dbReference type="Proteomes" id="UP001165135">
    <property type="component" value="Unassembled WGS sequence"/>
</dbReference>
<evidence type="ECO:0000259" key="5">
    <source>
        <dbReference type="PROSITE" id="PS51186"/>
    </source>
</evidence>
<dbReference type="InterPro" id="IPR000182">
    <property type="entry name" value="GNAT_dom"/>
</dbReference>
<sequence length="160" mass="17545">MKVRDLTLDDLPAVLELEHLLFPDDAWSEKTYRGELVDRTGTRRYVAVDDDGVLAGWAGLSAVGGQGDVLTIGVRPELQGRGIGSALLTALLEEAAVRGCVEIFLDVRADNDRARRLYERFGFTAVGVRKRYYQPSGVDAIVMMKESRPGEAPARQGVKP</sequence>
<evidence type="ECO:0000313" key="8">
    <source>
        <dbReference type="Proteomes" id="UP001165074"/>
    </source>
</evidence>
<accession>A0A9W6VQG4</accession>
<gene>
    <name evidence="6" type="ORF">Airi01_049370</name>
    <name evidence="7" type="ORF">Airi02_091030</name>
</gene>
<keyword evidence="3" id="KW-0808">Transferase</keyword>
<comment type="similarity">
    <text evidence="1">Belongs to the acetyltransferase family. RimI subfamily.</text>
</comment>
<dbReference type="PROSITE" id="PS51186">
    <property type="entry name" value="GNAT"/>
    <property type="match status" value="1"/>
</dbReference>
<keyword evidence="2" id="KW-0963">Cytoplasm</keyword>
<protein>
    <submittedName>
        <fullName evidence="6">Ribosomal-protein-alanine acetyltransferase</fullName>
    </submittedName>
</protein>
<comment type="caution">
    <text evidence="6">The sequence shown here is derived from an EMBL/GenBank/DDBJ whole genome shotgun (WGS) entry which is preliminary data.</text>
</comment>
<dbReference type="Gene3D" id="3.40.630.30">
    <property type="match status" value="1"/>
</dbReference>
<dbReference type="RefSeq" id="WP_285582595.1">
    <property type="nucleotide sequence ID" value="NZ_BSTJ01000006.1"/>
</dbReference>
<dbReference type="AlphaFoldDB" id="A0A9W6VQG4"/>
<feature type="domain" description="N-acetyltransferase" evidence="5">
    <location>
        <begin position="1"/>
        <end position="148"/>
    </location>
</feature>
<evidence type="ECO:0000256" key="2">
    <source>
        <dbReference type="ARBA" id="ARBA00022490"/>
    </source>
</evidence>
<dbReference type="NCBIfam" id="TIGR01575">
    <property type="entry name" value="rimI"/>
    <property type="match status" value="1"/>
</dbReference>
<dbReference type="PANTHER" id="PTHR43420">
    <property type="entry name" value="ACETYLTRANSFERASE"/>
    <property type="match status" value="1"/>
</dbReference>
<dbReference type="InterPro" id="IPR050680">
    <property type="entry name" value="YpeA/RimI_acetyltransf"/>
</dbReference>
<evidence type="ECO:0000256" key="4">
    <source>
        <dbReference type="ARBA" id="ARBA00023315"/>
    </source>
</evidence>
<reference evidence="6" key="1">
    <citation type="submission" date="2023-03" db="EMBL/GenBank/DDBJ databases">
        <title>Actinoallomurus iriomotensis NBRC 103681.</title>
        <authorList>
            <person name="Ichikawa N."/>
            <person name="Sato H."/>
            <person name="Tonouchi N."/>
        </authorList>
    </citation>
    <scope>NUCLEOTIDE SEQUENCE</scope>
    <source>
        <strain evidence="6">NBRC 103681</strain>
    </source>
</reference>
<evidence type="ECO:0000313" key="9">
    <source>
        <dbReference type="Proteomes" id="UP001165135"/>
    </source>
</evidence>
<dbReference type="CDD" id="cd04301">
    <property type="entry name" value="NAT_SF"/>
    <property type="match status" value="1"/>
</dbReference>
<reference evidence="7" key="2">
    <citation type="submission" date="2023-03" db="EMBL/GenBank/DDBJ databases">
        <title>Actinoallomurus iriomotensis NBRC 103684.</title>
        <authorList>
            <person name="Ichikawa N."/>
            <person name="Sato H."/>
            <person name="Tonouchi N."/>
        </authorList>
    </citation>
    <scope>NUCLEOTIDE SEQUENCE</scope>
    <source>
        <strain evidence="7">NBRC 103684</strain>
    </source>
</reference>
<keyword evidence="8" id="KW-1185">Reference proteome</keyword>
<dbReference type="PANTHER" id="PTHR43420:SF44">
    <property type="entry name" value="ACETYLTRANSFERASE YPEA"/>
    <property type="match status" value="1"/>
</dbReference>
<evidence type="ECO:0000313" key="6">
    <source>
        <dbReference type="EMBL" id="GLY76670.1"/>
    </source>
</evidence>
<name>A0A9W6VQG4_9ACTN</name>
<dbReference type="Proteomes" id="UP001165074">
    <property type="component" value="Unassembled WGS sequence"/>
</dbReference>
<dbReference type="SUPFAM" id="SSF55729">
    <property type="entry name" value="Acyl-CoA N-acyltransferases (Nat)"/>
    <property type="match status" value="1"/>
</dbReference>
<dbReference type="Pfam" id="PF00583">
    <property type="entry name" value="Acetyltransf_1"/>
    <property type="match status" value="1"/>
</dbReference>
<evidence type="ECO:0000256" key="1">
    <source>
        <dbReference type="ARBA" id="ARBA00005395"/>
    </source>
</evidence>
<evidence type="ECO:0000256" key="3">
    <source>
        <dbReference type="ARBA" id="ARBA00022679"/>
    </source>
</evidence>
<proteinExistence type="inferred from homology"/>
<dbReference type="InterPro" id="IPR016181">
    <property type="entry name" value="Acyl_CoA_acyltransferase"/>
</dbReference>
<dbReference type="InterPro" id="IPR006464">
    <property type="entry name" value="AcTrfase_RimI/Ard1"/>
</dbReference>
<evidence type="ECO:0000313" key="7">
    <source>
        <dbReference type="EMBL" id="GLY91174.1"/>
    </source>
</evidence>
<dbReference type="EMBL" id="BSTJ01000006">
    <property type="protein sequence ID" value="GLY76670.1"/>
    <property type="molecule type" value="Genomic_DNA"/>
</dbReference>